<sequence length="90" mass="10370">MRTIFCYTALLGWHVSALGQGHLNICLGLFVSFRVHRMLNRDKELKNNNSEFDFGLRPAVALPTSRLARFNPHNHANTLVFYVYLTMKCT</sequence>
<gene>
    <name evidence="1" type="ORF">FB192DRAFT_1398318</name>
</gene>
<evidence type="ECO:0000313" key="1">
    <source>
        <dbReference type="EMBL" id="KAF1798226.1"/>
    </source>
</evidence>
<dbReference type="Proteomes" id="UP000469890">
    <property type="component" value="Unassembled WGS sequence"/>
</dbReference>
<dbReference type="EMBL" id="JAAECE010000008">
    <property type="protein sequence ID" value="KAF1798226.1"/>
    <property type="molecule type" value="Genomic_DNA"/>
</dbReference>
<name>A0A8H4EXK1_MUCCL</name>
<dbReference type="AlphaFoldDB" id="A0A8H4EXK1"/>
<organism evidence="1 2">
    <name type="scientific">Mucor circinelloides f. lusitanicus</name>
    <name type="common">Mucor racemosus var. lusitanicus</name>
    <dbReference type="NCBI Taxonomy" id="29924"/>
    <lineage>
        <taxon>Eukaryota</taxon>
        <taxon>Fungi</taxon>
        <taxon>Fungi incertae sedis</taxon>
        <taxon>Mucoromycota</taxon>
        <taxon>Mucoromycotina</taxon>
        <taxon>Mucoromycetes</taxon>
        <taxon>Mucorales</taxon>
        <taxon>Mucorineae</taxon>
        <taxon>Mucoraceae</taxon>
        <taxon>Mucor</taxon>
    </lineage>
</organism>
<evidence type="ECO:0000313" key="2">
    <source>
        <dbReference type="Proteomes" id="UP000469890"/>
    </source>
</evidence>
<reference evidence="1 2" key="1">
    <citation type="submission" date="2019-09" db="EMBL/GenBank/DDBJ databases">
        <authorList>
            <consortium name="DOE Joint Genome Institute"/>
            <person name="Mondo S.J."/>
            <person name="Navarro-Mendoza M.I."/>
            <person name="Perez-Arques C."/>
            <person name="Panchal S."/>
            <person name="Nicolas F.E."/>
            <person name="Ganguly P."/>
            <person name="Pangilinan J."/>
            <person name="Grigoriev I."/>
            <person name="Heitman J."/>
            <person name="Sanya K."/>
            <person name="Garre V."/>
        </authorList>
    </citation>
    <scope>NUCLEOTIDE SEQUENCE [LARGE SCALE GENOMIC DNA]</scope>
    <source>
        <strain evidence="1 2">MU402</strain>
    </source>
</reference>
<accession>A0A8H4EXK1</accession>
<proteinExistence type="predicted"/>
<comment type="caution">
    <text evidence="1">The sequence shown here is derived from an EMBL/GenBank/DDBJ whole genome shotgun (WGS) entry which is preliminary data.</text>
</comment>
<protein>
    <submittedName>
        <fullName evidence="1">Uncharacterized protein</fullName>
    </submittedName>
</protein>